<evidence type="ECO:0000259" key="7">
    <source>
        <dbReference type="Pfam" id="PF00482"/>
    </source>
</evidence>
<evidence type="ECO:0000256" key="3">
    <source>
        <dbReference type="ARBA" id="ARBA00022692"/>
    </source>
</evidence>
<evidence type="ECO:0000313" key="9">
    <source>
        <dbReference type="Proteomes" id="UP000230551"/>
    </source>
</evidence>
<protein>
    <recommendedName>
        <fullName evidence="7">Type II secretion system protein GspF domain-containing protein</fullName>
    </recommendedName>
</protein>
<reference evidence="8 9" key="1">
    <citation type="journal article" date="2017" name="Infect. Genet. Evol.">
        <title>The new phylogeny of the genus Mycobacterium: The old and the news.</title>
        <authorList>
            <person name="Tortoli E."/>
            <person name="Fedrizzi T."/>
            <person name="Meehan C.J."/>
            <person name="Trovato A."/>
            <person name="Grottola A."/>
            <person name="Giacobazzi E."/>
            <person name="Serpini G.F."/>
            <person name="Tagliazucchi S."/>
            <person name="Fabio A."/>
            <person name="Bettua C."/>
            <person name="Bertorelli R."/>
            <person name="Frascaro F."/>
            <person name="De Sanctis V."/>
            <person name="Pecorari M."/>
            <person name="Jousson O."/>
            <person name="Segata N."/>
            <person name="Cirillo D.M."/>
        </authorList>
    </citation>
    <scope>NUCLEOTIDE SEQUENCE [LARGE SCALE GENOMIC DNA]</scope>
    <source>
        <strain evidence="8 9">CIP1034565</strain>
    </source>
</reference>
<keyword evidence="4 6" id="KW-1133">Transmembrane helix</keyword>
<comment type="caution">
    <text evidence="8">The sequence shown here is derived from an EMBL/GenBank/DDBJ whole genome shotgun (WGS) entry which is preliminary data.</text>
</comment>
<evidence type="ECO:0000313" key="8">
    <source>
        <dbReference type="EMBL" id="PIB74753.1"/>
    </source>
</evidence>
<feature type="domain" description="Type II secretion system protein GspF" evidence="7">
    <location>
        <begin position="95"/>
        <end position="213"/>
    </location>
</feature>
<dbReference type="Pfam" id="PF00482">
    <property type="entry name" value="T2SSF"/>
    <property type="match status" value="1"/>
</dbReference>
<accession>A0A2G5P9T8</accession>
<dbReference type="EMBL" id="PDCN02000014">
    <property type="protein sequence ID" value="PIB74753.1"/>
    <property type="molecule type" value="Genomic_DNA"/>
</dbReference>
<organism evidence="8 9">
    <name type="scientific">Mycolicibacterium brumae</name>
    <dbReference type="NCBI Taxonomy" id="85968"/>
    <lineage>
        <taxon>Bacteria</taxon>
        <taxon>Bacillati</taxon>
        <taxon>Actinomycetota</taxon>
        <taxon>Actinomycetes</taxon>
        <taxon>Mycobacteriales</taxon>
        <taxon>Mycobacteriaceae</taxon>
        <taxon>Mycolicibacterium</taxon>
    </lineage>
</organism>
<dbReference type="OrthoDB" id="3712305at2"/>
<evidence type="ECO:0000256" key="6">
    <source>
        <dbReference type="SAM" id="Phobius"/>
    </source>
</evidence>
<keyword evidence="5 6" id="KW-0472">Membrane</keyword>
<dbReference type="PANTHER" id="PTHR35007:SF4">
    <property type="entry name" value="CONSERVED TRANSMEMBRANE PROTEIN-RELATED"/>
    <property type="match status" value="1"/>
</dbReference>
<name>A0A2G5P9T8_9MYCO</name>
<feature type="transmembrane region" description="Helical" evidence="6">
    <location>
        <begin position="41"/>
        <end position="73"/>
    </location>
</feature>
<evidence type="ECO:0000256" key="5">
    <source>
        <dbReference type="ARBA" id="ARBA00023136"/>
    </source>
</evidence>
<dbReference type="AlphaFoldDB" id="A0A2G5P9T8"/>
<dbReference type="PANTHER" id="PTHR35007">
    <property type="entry name" value="INTEGRAL MEMBRANE PROTEIN-RELATED"/>
    <property type="match status" value="1"/>
</dbReference>
<gene>
    <name evidence="8" type="ORF">CQY22_011530</name>
</gene>
<keyword evidence="9" id="KW-1185">Reference proteome</keyword>
<dbReference type="STRING" id="85968.GCA_900073015_02069"/>
<comment type="subcellular location">
    <subcellularLocation>
        <location evidence="1">Cell membrane</location>
        <topology evidence="1">Multi-pass membrane protein</topology>
    </subcellularLocation>
</comment>
<evidence type="ECO:0000256" key="2">
    <source>
        <dbReference type="ARBA" id="ARBA00022475"/>
    </source>
</evidence>
<keyword evidence="3 6" id="KW-0812">Transmembrane</keyword>
<feature type="transmembrane region" description="Helical" evidence="6">
    <location>
        <begin position="196"/>
        <end position="218"/>
    </location>
</feature>
<dbReference type="InterPro" id="IPR018076">
    <property type="entry name" value="T2SS_GspF_dom"/>
</dbReference>
<feature type="transmembrane region" description="Helical" evidence="6">
    <location>
        <begin position="230"/>
        <end position="250"/>
    </location>
</feature>
<dbReference type="GO" id="GO:0005886">
    <property type="term" value="C:plasma membrane"/>
    <property type="evidence" value="ECO:0007669"/>
    <property type="project" value="UniProtKB-SubCell"/>
</dbReference>
<keyword evidence="2" id="KW-1003">Cell membrane</keyword>
<proteinExistence type="predicted"/>
<dbReference type="RefSeq" id="WP_090588983.1">
    <property type="nucleotide sequence ID" value="NZ_CP104302.1"/>
</dbReference>
<sequence length="260" mass="26428">MNGPALAATALACAVLAAPGPPLRRLPRQPPRRRLPATALAATAAAALIVATAALMTPAVALSAALLAVAVAVRVRAGRRRRAAERQTAALGGALEAMVSELRIGAHPVRALTVAAAEAPDVLARVAARASLGGDVPTALTDAAQRSGGPARWRRLAAVWRLADQRGLAVADLMHAAHTDIVERQRHRDAVAAQLAGARATTAILAALPALGIVLGAALGARPLDFLTGPGGWCLLLGVGFLSAGLLWAGRLTDRVLEVS</sequence>
<evidence type="ECO:0000256" key="1">
    <source>
        <dbReference type="ARBA" id="ARBA00004651"/>
    </source>
</evidence>
<dbReference type="Proteomes" id="UP000230551">
    <property type="component" value="Unassembled WGS sequence"/>
</dbReference>
<evidence type="ECO:0000256" key="4">
    <source>
        <dbReference type="ARBA" id="ARBA00022989"/>
    </source>
</evidence>